<sequence>MRLRGWRRAGKACGVMVLAMCPGIAPALDSINFQYVGDVSEELRDILRSVSTLSEIEKRDDQPPQDVMAAAQGDYTRLVEALYAQGYYGPDVRIRIDGREAATIPPFETPDRISHVDVIVEPGKRFMFGTAVVAPVAPGTPATEQFDSGEPARASAVRNRTRDVVTGWRKVGNATARVADQSITARHTVGILDVTVRIDPGREYRFGDVIVTSDSAVKDGRIRQIAGIPRGEIFDPDEVEKGAERLRSVGTFRSVTLEERPGPGNELDILIDVTDRKPRRFGFGAEVSSNEGLKLTSFWLHRNIFGGAERFRIDGEVRQLAGQDVKPDYEISARFEKPAVYGPDTLFFATASVSYEEEPDYISRQAGFGLGVSQEFSDTLTGELGLTLSRSDITDLYLPGEPERTLDVLAMPVSLTWDKRDDPLDARNGFFLRSAVEPFTILTGDDAGAKYDIDARYYKGFMEDDAVVAAMRLQLGGLFGPDAADAPPDYLYYSGGGGTVRGQPYESLDALYPNGTRLGGRSFVGLSGELRVDVTGKLGIVAFADAGYIGPESFYDGSGDWQSGAGIGARYKTPVGPVRFDIAGPVSGDTGNGVQLYIGIGQAF</sequence>
<keyword evidence="2" id="KW-1134">Transmembrane beta strand</keyword>
<evidence type="ECO:0000313" key="7">
    <source>
        <dbReference type="EMBL" id="EBA05793.1"/>
    </source>
</evidence>
<evidence type="ECO:0000256" key="3">
    <source>
        <dbReference type="ARBA" id="ARBA00022692"/>
    </source>
</evidence>
<proteinExistence type="predicted"/>
<dbReference type="AlphaFoldDB" id="A3KAM9"/>
<evidence type="ECO:0000313" key="8">
    <source>
        <dbReference type="Proteomes" id="UP000005713"/>
    </source>
</evidence>
<dbReference type="InterPro" id="IPR034746">
    <property type="entry name" value="POTRA"/>
</dbReference>
<dbReference type="InterPro" id="IPR010827">
    <property type="entry name" value="BamA/TamA_POTRA"/>
</dbReference>
<gene>
    <name evidence="7" type="ORF">SSE37_09563</name>
</gene>
<dbReference type="Proteomes" id="UP000005713">
    <property type="component" value="Unassembled WGS sequence"/>
</dbReference>
<dbReference type="eggNOG" id="COG0729">
    <property type="taxonomic scope" value="Bacteria"/>
</dbReference>
<dbReference type="TCDB" id="1.B.33.2.5">
    <property type="family name" value="the outer membrane protein insertion porin (bam complex) (ompip) family"/>
</dbReference>
<evidence type="ECO:0000256" key="5">
    <source>
        <dbReference type="SAM" id="SignalP"/>
    </source>
</evidence>
<keyword evidence="5" id="KW-0732">Signal</keyword>
<reference evidence="7 8" key="1">
    <citation type="submission" date="2006-06" db="EMBL/GenBank/DDBJ databases">
        <authorList>
            <person name="Moran M.A."/>
            <person name="Ferriera S."/>
            <person name="Johnson J."/>
            <person name="Kravitz S."/>
            <person name="Beeson K."/>
            <person name="Sutton G."/>
            <person name="Rogers Y.-H."/>
            <person name="Friedman R."/>
            <person name="Frazier M."/>
            <person name="Venter J.C."/>
        </authorList>
    </citation>
    <scope>NUCLEOTIDE SEQUENCE [LARGE SCALE GENOMIC DNA]</scope>
    <source>
        <strain evidence="7 8">E-37</strain>
    </source>
</reference>
<feature type="domain" description="POTRA" evidence="6">
    <location>
        <begin position="204"/>
        <end position="274"/>
    </location>
</feature>
<name>A3KAM9_SAGS3</name>
<dbReference type="Gene3D" id="2.40.160.50">
    <property type="entry name" value="membrane protein fhac: a member of the omp85/tpsb transporter family"/>
    <property type="match status" value="1"/>
</dbReference>
<comment type="caution">
    <text evidence="7">The sequence shown here is derived from an EMBL/GenBank/DDBJ whole genome shotgun (WGS) entry which is preliminary data.</text>
</comment>
<evidence type="ECO:0000256" key="4">
    <source>
        <dbReference type="ARBA" id="ARBA00023136"/>
    </source>
</evidence>
<keyword evidence="3" id="KW-0812">Transmembrane</keyword>
<feature type="signal peptide" evidence="5">
    <location>
        <begin position="1"/>
        <end position="27"/>
    </location>
</feature>
<protein>
    <submittedName>
        <fullName evidence="7">Surface antigen (D15)</fullName>
    </submittedName>
</protein>
<dbReference type="Pfam" id="PF01103">
    <property type="entry name" value="Omp85"/>
    <property type="match status" value="1"/>
</dbReference>
<dbReference type="InterPro" id="IPR000184">
    <property type="entry name" value="Bac_surfAg_D15"/>
</dbReference>
<dbReference type="RefSeq" id="WP_005863825.1">
    <property type="nucleotide sequence ID" value="NZ_AAYA01000023.1"/>
</dbReference>
<dbReference type="GO" id="GO:0019867">
    <property type="term" value="C:outer membrane"/>
    <property type="evidence" value="ECO:0007669"/>
    <property type="project" value="InterPro"/>
</dbReference>
<evidence type="ECO:0000259" key="6">
    <source>
        <dbReference type="PROSITE" id="PS51779"/>
    </source>
</evidence>
<keyword evidence="4" id="KW-0472">Membrane</keyword>
<dbReference type="Gene3D" id="3.10.20.310">
    <property type="entry name" value="membrane protein fhac"/>
    <property type="match status" value="1"/>
</dbReference>
<evidence type="ECO:0000256" key="1">
    <source>
        <dbReference type="ARBA" id="ARBA00004370"/>
    </source>
</evidence>
<dbReference type="PROSITE" id="PS51779">
    <property type="entry name" value="POTRA"/>
    <property type="match status" value="1"/>
</dbReference>
<evidence type="ECO:0000256" key="2">
    <source>
        <dbReference type="ARBA" id="ARBA00022452"/>
    </source>
</evidence>
<dbReference type="EMBL" id="AAYA01000023">
    <property type="protein sequence ID" value="EBA05793.1"/>
    <property type="molecule type" value="Genomic_DNA"/>
</dbReference>
<accession>A3KAM9</accession>
<organism evidence="7 8">
    <name type="scientific">Sagittula stellata (strain ATCC 700073 / DSM 11524 / E-37)</name>
    <dbReference type="NCBI Taxonomy" id="388399"/>
    <lineage>
        <taxon>Bacteria</taxon>
        <taxon>Pseudomonadati</taxon>
        <taxon>Pseudomonadota</taxon>
        <taxon>Alphaproteobacteria</taxon>
        <taxon>Rhodobacterales</taxon>
        <taxon>Roseobacteraceae</taxon>
        <taxon>Sagittula</taxon>
    </lineage>
</organism>
<dbReference type="InterPro" id="IPR039910">
    <property type="entry name" value="D15-like"/>
</dbReference>
<comment type="subcellular location">
    <subcellularLocation>
        <location evidence="1">Membrane</location>
    </subcellularLocation>
</comment>
<dbReference type="PANTHER" id="PTHR12815:SF18">
    <property type="entry name" value="SORTING AND ASSEMBLY MACHINERY COMPONENT 50 HOMOLOG"/>
    <property type="match status" value="1"/>
</dbReference>
<dbReference type="PANTHER" id="PTHR12815">
    <property type="entry name" value="SORTING AND ASSEMBLY MACHINERY SAMM50 PROTEIN FAMILY MEMBER"/>
    <property type="match status" value="1"/>
</dbReference>
<keyword evidence="8" id="KW-1185">Reference proteome</keyword>
<dbReference type="Pfam" id="PF07244">
    <property type="entry name" value="POTRA"/>
    <property type="match status" value="1"/>
</dbReference>
<feature type="chain" id="PRO_5002654548" evidence="5">
    <location>
        <begin position="28"/>
        <end position="604"/>
    </location>
</feature>